<dbReference type="RefSeq" id="WP_201361710.1">
    <property type="nucleotide sequence ID" value="NZ_BNJJ01000005.1"/>
</dbReference>
<dbReference type="CDD" id="cd00158">
    <property type="entry name" value="RHOD"/>
    <property type="match status" value="1"/>
</dbReference>
<dbReference type="InterPro" id="IPR001279">
    <property type="entry name" value="Metallo-B-lactamas"/>
</dbReference>
<evidence type="ECO:0000313" key="3">
    <source>
        <dbReference type="EMBL" id="GHO84063.1"/>
    </source>
</evidence>
<dbReference type="InterPro" id="IPR044528">
    <property type="entry name" value="POD-like_MBL-fold"/>
</dbReference>
<dbReference type="Proteomes" id="UP000635565">
    <property type="component" value="Unassembled WGS sequence"/>
</dbReference>
<comment type="caution">
    <text evidence="3">The sequence shown here is derived from an EMBL/GenBank/DDBJ whole genome shotgun (WGS) entry which is preliminary data.</text>
</comment>
<name>A0ABQ3VFA1_9CHLR</name>
<accession>A0ABQ3VFA1</accession>
<dbReference type="SUPFAM" id="SSF52821">
    <property type="entry name" value="Rhodanese/Cell cycle control phosphatase"/>
    <property type="match status" value="1"/>
</dbReference>
<dbReference type="PANTHER" id="PTHR43084:SF1">
    <property type="entry name" value="PERSULFIDE DIOXYGENASE ETHE1, MITOCHONDRIAL"/>
    <property type="match status" value="1"/>
</dbReference>
<protein>
    <recommendedName>
        <fullName evidence="2">Rhodanese domain-containing protein</fullName>
    </recommendedName>
</protein>
<evidence type="ECO:0000259" key="2">
    <source>
        <dbReference type="PROSITE" id="PS50206"/>
    </source>
</evidence>
<dbReference type="Gene3D" id="3.60.15.10">
    <property type="entry name" value="Ribonuclease Z/Hydroxyacylglutathione hydrolase-like"/>
    <property type="match status" value="1"/>
</dbReference>
<dbReference type="Pfam" id="PF00581">
    <property type="entry name" value="Rhodanese"/>
    <property type="match status" value="1"/>
</dbReference>
<keyword evidence="4" id="KW-1185">Reference proteome</keyword>
<dbReference type="CDD" id="cd07724">
    <property type="entry name" value="POD-like_MBL-fold"/>
    <property type="match status" value="1"/>
</dbReference>
<keyword evidence="1" id="KW-0479">Metal-binding</keyword>
<evidence type="ECO:0000313" key="4">
    <source>
        <dbReference type="Proteomes" id="UP000635565"/>
    </source>
</evidence>
<reference evidence="3 4" key="1">
    <citation type="journal article" date="2021" name="Int. J. Syst. Evol. Microbiol.">
        <title>Reticulibacter mediterranei gen. nov., sp. nov., within the new family Reticulibacteraceae fam. nov., and Ktedonospora formicarum gen. nov., sp. nov., Ktedonobacter robiniae sp. nov., Dictyobacter formicarum sp. nov. and Dictyobacter arantiisoli sp. nov., belonging to the class Ktedonobacteria.</title>
        <authorList>
            <person name="Yabe S."/>
            <person name="Zheng Y."/>
            <person name="Wang C.M."/>
            <person name="Sakai Y."/>
            <person name="Abe K."/>
            <person name="Yokota A."/>
            <person name="Donadio S."/>
            <person name="Cavaletti L."/>
            <person name="Monciardini P."/>
        </authorList>
    </citation>
    <scope>NUCLEOTIDE SEQUENCE [LARGE SCALE GENOMIC DNA]</scope>
    <source>
        <strain evidence="3 4">SOSP1-9</strain>
    </source>
</reference>
<dbReference type="InterPro" id="IPR001763">
    <property type="entry name" value="Rhodanese-like_dom"/>
</dbReference>
<feature type="domain" description="Rhodanese" evidence="2">
    <location>
        <begin position="15"/>
        <end position="109"/>
    </location>
</feature>
<proteinExistence type="predicted"/>
<dbReference type="EMBL" id="BNJJ01000005">
    <property type="protein sequence ID" value="GHO84063.1"/>
    <property type="molecule type" value="Genomic_DNA"/>
</dbReference>
<organism evidence="3 4">
    <name type="scientific">Dictyobacter formicarum</name>
    <dbReference type="NCBI Taxonomy" id="2778368"/>
    <lineage>
        <taxon>Bacteria</taxon>
        <taxon>Bacillati</taxon>
        <taxon>Chloroflexota</taxon>
        <taxon>Ktedonobacteria</taxon>
        <taxon>Ktedonobacterales</taxon>
        <taxon>Dictyobacteraceae</taxon>
        <taxon>Dictyobacter</taxon>
    </lineage>
</organism>
<sequence>MRTIDTETLRAWLEEDRPITVLDIRPLAERAEWAIPGSLHLDTYEALKAHDPEALSSLAVPPDRPVVTVCGAGKTSQIAAEQLAARGLQAYSLEGGMKAWSVAWNTAEIAVAGSAVQVIQVRRTGKGCLSYLIGADNEAFVIDAALDPQVYLDLARKHGWQVTSVFDTHIHADHLSRSRQLAERSGATLVLPDQQRVSFHFRAIHDGDLFETHRLRLSALQTPGHTQESTCYLLDGQVLFTGDTLFPTGVGRPDLGADKRQAQARASQLYHSLHKLFALPASTLILPGHTSQPVPFDGIPIATTLAEVKEQVKSIYASHDQFVQTILSRIPPPPPHYEQIVQFNETGLQPESNVVIDLEAGGNRCAIS</sequence>
<dbReference type="SMART" id="SM00450">
    <property type="entry name" value="RHOD"/>
    <property type="match status" value="1"/>
</dbReference>
<dbReference type="InterPro" id="IPR051682">
    <property type="entry name" value="Mito_Persulfide_Diox"/>
</dbReference>
<dbReference type="PANTHER" id="PTHR43084">
    <property type="entry name" value="PERSULFIDE DIOXYGENASE ETHE1"/>
    <property type="match status" value="1"/>
</dbReference>
<gene>
    <name evidence="3" type="ORF">KSZ_20690</name>
</gene>
<evidence type="ECO:0000256" key="1">
    <source>
        <dbReference type="ARBA" id="ARBA00022723"/>
    </source>
</evidence>
<dbReference type="InterPro" id="IPR036866">
    <property type="entry name" value="RibonucZ/Hydroxyglut_hydro"/>
</dbReference>
<dbReference type="SUPFAM" id="SSF56281">
    <property type="entry name" value="Metallo-hydrolase/oxidoreductase"/>
    <property type="match status" value="1"/>
</dbReference>
<dbReference type="SMART" id="SM00849">
    <property type="entry name" value="Lactamase_B"/>
    <property type="match status" value="1"/>
</dbReference>
<dbReference type="Pfam" id="PF00753">
    <property type="entry name" value="Lactamase_B"/>
    <property type="match status" value="1"/>
</dbReference>
<dbReference type="PROSITE" id="PS50206">
    <property type="entry name" value="RHODANESE_3"/>
    <property type="match status" value="1"/>
</dbReference>
<dbReference type="Gene3D" id="3.40.250.10">
    <property type="entry name" value="Rhodanese-like domain"/>
    <property type="match status" value="1"/>
</dbReference>
<dbReference type="InterPro" id="IPR036873">
    <property type="entry name" value="Rhodanese-like_dom_sf"/>
</dbReference>